<reference evidence="1" key="1">
    <citation type="submission" date="2014-05" db="EMBL/GenBank/DDBJ databases">
        <authorList>
            <person name="Chronopoulou M."/>
        </authorList>
    </citation>
    <scope>NUCLEOTIDE SEQUENCE</scope>
    <source>
        <tissue evidence="1">Whole organism</tissue>
    </source>
</reference>
<dbReference type="AlphaFoldDB" id="A0A0K2T504"/>
<name>A0A0K2T504_LEPSM</name>
<protein>
    <submittedName>
        <fullName evidence="1">Uncharacterized protein</fullName>
    </submittedName>
</protein>
<evidence type="ECO:0000313" key="1">
    <source>
        <dbReference type="EMBL" id="CDW20672.1"/>
    </source>
</evidence>
<proteinExistence type="predicted"/>
<organism evidence="1">
    <name type="scientific">Lepeophtheirus salmonis</name>
    <name type="common">Salmon louse</name>
    <name type="synonym">Caligus salmonis</name>
    <dbReference type="NCBI Taxonomy" id="72036"/>
    <lineage>
        <taxon>Eukaryota</taxon>
        <taxon>Metazoa</taxon>
        <taxon>Ecdysozoa</taxon>
        <taxon>Arthropoda</taxon>
        <taxon>Crustacea</taxon>
        <taxon>Multicrustacea</taxon>
        <taxon>Hexanauplia</taxon>
        <taxon>Copepoda</taxon>
        <taxon>Siphonostomatoida</taxon>
        <taxon>Caligidae</taxon>
        <taxon>Lepeophtheirus</taxon>
    </lineage>
</organism>
<accession>A0A0K2T504</accession>
<dbReference type="EMBL" id="HACA01003311">
    <property type="protein sequence ID" value="CDW20672.1"/>
    <property type="molecule type" value="Transcribed_RNA"/>
</dbReference>
<sequence length="190" mass="22029">MKKDRKNLSRKEGSRGHNLKRDFEFLGDLKKKIKEDSTKSMNRLSDELDGDEGTIRRVVKEDLGVSSYTRIPRHLLTDTLKERRLQSCKKVRAWIKANGSMVNKFSGKKSFTVDLVDHQRRSRGCSIENIRPKQGSFLSWRPTIRRWLPFFLGWGENRRGGLLQSPEVHHTAMTQGHLARGHCEGVEQLF</sequence>